<organism evidence="1 2">
    <name type="scientific">Gymnopilus dilepis</name>
    <dbReference type="NCBI Taxonomy" id="231916"/>
    <lineage>
        <taxon>Eukaryota</taxon>
        <taxon>Fungi</taxon>
        <taxon>Dikarya</taxon>
        <taxon>Basidiomycota</taxon>
        <taxon>Agaricomycotina</taxon>
        <taxon>Agaricomycetes</taxon>
        <taxon>Agaricomycetidae</taxon>
        <taxon>Agaricales</taxon>
        <taxon>Agaricineae</taxon>
        <taxon>Hymenogastraceae</taxon>
        <taxon>Gymnopilus</taxon>
    </lineage>
</organism>
<name>A0A409W1Q3_9AGAR</name>
<protein>
    <submittedName>
        <fullName evidence="1">Uncharacterized protein</fullName>
    </submittedName>
</protein>
<keyword evidence="2" id="KW-1185">Reference proteome</keyword>
<dbReference type="EMBL" id="NHYE01005460">
    <property type="protein sequence ID" value="PPQ72393.1"/>
    <property type="molecule type" value="Genomic_DNA"/>
</dbReference>
<evidence type="ECO:0000313" key="2">
    <source>
        <dbReference type="Proteomes" id="UP000284706"/>
    </source>
</evidence>
<dbReference type="OrthoDB" id="2722301at2759"/>
<proteinExistence type="predicted"/>
<dbReference type="Proteomes" id="UP000284706">
    <property type="component" value="Unassembled WGS sequence"/>
</dbReference>
<accession>A0A409W1Q3</accession>
<evidence type="ECO:0000313" key="1">
    <source>
        <dbReference type="EMBL" id="PPQ72393.1"/>
    </source>
</evidence>
<sequence length="129" mass="15630">MTRQWFKERQYTLYKQVSNEYGEITSWVEPSNCNRIFCETMMSELTETQLQQPPYEQDTYSYVERPPFNSVEKWAAFKEPPIPGTALLLRKICNYTWSFRTVDCIRWLFSVFWTIPHRMVTYFVGLRAR</sequence>
<comment type="caution">
    <text evidence="1">The sequence shown here is derived from an EMBL/GenBank/DDBJ whole genome shotgun (WGS) entry which is preliminary data.</text>
</comment>
<reference evidence="1 2" key="1">
    <citation type="journal article" date="2018" name="Evol. Lett.">
        <title>Horizontal gene cluster transfer increased hallucinogenic mushroom diversity.</title>
        <authorList>
            <person name="Reynolds H.T."/>
            <person name="Vijayakumar V."/>
            <person name="Gluck-Thaler E."/>
            <person name="Korotkin H.B."/>
            <person name="Matheny P.B."/>
            <person name="Slot J.C."/>
        </authorList>
    </citation>
    <scope>NUCLEOTIDE SEQUENCE [LARGE SCALE GENOMIC DNA]</scope>
    <source>
        <strain evidence="1 2">SRW20</strain>
    </source>
</reference>
<dbReference type="AlphaFoldDB" id="A0A409W1Q3"/>
<dbReference type="InParanoid" id="A0A409W1Q3"/>
<gene>
    <name evidence="1" type="ORF">CVT26_006753</name>
</gene>